<keyword evidence="2" id="KW-1003">Cell membrane</keyword>
<dbReference type="PANTHER" id="PTHR32089:SF112">
    <property type="entry name" value="LYSOZYME-LIKE PROTEIN-RELATED"/>
    <property type="match status" value="1"/>
</dbReference>
<keyword evidence="3" id="KW-0145">Chemotaxis</keyword>
<evidence type="ECO:0000256" key="4">
    <source>
        <dbReference type="ARBA" id="ARBA00022692"/>
    </source>
</evidence>
<dbReference type="GO" id="GO:0005886">
    <property type="term" value="C:plasma membrane"/>
    <property type="evidence" value="ECO:0007669"/>
    <property type="project" value="UniProtKB-SubCell"/>
</dbReference>
<dbReference type="Proteomes" id="UP000199701">
    <property type="component" value="Unassembled WGS sequence"/>
</dbReference>
<dbReference type="GO" id="GO:0007165">
    <property type="term" value="P:signal transduction"/>
    <property type="evidence" value="ECO:0007669"/>
    <property type="project" value="UniProtKB-KW"/>
</dbReference>
<dbReference type="CDD" id="cd06225">
    <property type="entry name" value="HAMP"/>
    <property type="match status" value="1"/>
</dbReference>
<evidence type="ECO:0000259" key="11">
    <source>
        <dbReference type="PROSITE" id="PS50111"/>
    </source>
</evidence>
<feature type="domain" description="HAMP" evidence="12">
    <location>
        <begin position="306"/>
        <end position="361"/>
    </location>
</feature>
<dbReference type="InterPro" id="IPR004089">
    <property type="entry name" value="MCPsignal_dom"/>
</dbReference>
<keyword evidence="4 10" id="KW-0812">Transmembrane</keyword>
<dbReference type="Pfam" id="PF00015">
    <property type="entry name" value="MCPsignal"/>
    <property type="match status" value="1"/>
</dbReference>
<comment type="subcellular location">
    <subcellularLocation>
        <location evidence="1">Cell membrane</location>
        <topology evidence="1">Multi-pass membrane protein</topology>
    </subcellularLocation>
</comment>
<protein>
    <submittedName>
        <fullName evidence="13">Methyl-accepting chemotaxis protein</fullName>
    </submittedName>
</protein>
<dbReference type="InterPro" id="IPR033479">
    <property type="entry name" value="dCache_1"/>
</dbReference>
<dbReference type="Pfam" id="PF02743">
    <property type="entry name" value="dCache_1"/>
    <property type="match status" value="1"/>
</dbReference>
<keyword evidence="14" id="KW-1185">Reference proteome</keyword>
<dbReference type="RefSeq" id="WP_092452255.1">
    <property type="nucleotide sequence ID" value="NZ_FOJI01000005.1"/>
</dbReference>
<evidence type="ECO:0000256" key="5">
    <source>
        <dbReference type="ARBA" id="ARBA00022989"/>
    </source>
</evidence>
<evidence type="ECO:0000256" key="8">
    <source>
        <dbReference type="ARBA" id="ARBA00029447"/>
    </source>
</evidence>
<dbReference type="PROSITE" id="PS50111">
    <property type="entry name" value="CHEMOTAXIS_TRANSDUC_2"/>
    <property type="match status" value="1"/>
</dbReference>
<dbReference type="GO" id="GO:0004888">
    <property type="term" value="F:transmembrane signaling receptor activity"/>
    <property type="evidence" value="ECO:0007669"/>
    <property type="project" value="InterPro"/>
</dbReference>
<dbReference type="STRING" id="99656.SAMN05421659_10511"/>
<keyword evidence="6 10" id="KW-0472">Membrane</keyword>
<reference evidence="13 14" key="1">
    <citation type="submission" date="2016-10" db="EMBL/GenBank/DDBJ databases">
        <authorList>
            <person name="de Groot N.N."/>
        </authorList>
    </citation>
    <scope>NUCLEOTIDE SEQUENCE [LARGE SCALE GENOMIC DNA]</scope>
    <source>
        <strain evidence="13 14">DSM 9179</strain>
    </source>
</reference>
<accession>A0A1I0PE31</accession>
<feature type="domain" description="Methyl-accepting transducer" evidence="11">
    <location>
        <begin position="380"/>
        <end position="617"/>
    </location>
</feature>
<dbReference type="Gene3D" id="1.10.287.950">
    <property type="entry name" value="Methyl-accepting chemotaxis protein"/>
    <property type="match status" value="1"/>
</dbReference>
<dbReference type="GO" id="GO:0006935">
    <property type="term" value="P:chemotaxis"/>
    <property type="evidence" value="ECO:0007669"/>
    <property type="project" value="UniProtKB-KW"/>
</dbReference>
<dbReference type="AlphaFoldDB" id="A0A1I0PE31"/>
<evidence type="ECO:0000256" key="2">
    <source>
        <dbReference type="ARBA" id="ARBA00022475"/>
    </source>
</evidence>
<dbReference type="Pfam" id="PF00672">
    <property type="entry name" value="HAMP"/>
    <property type="match status" value="1"/>
</dbReference>
<feature type="transmembrane region" description="Helical" evidence="10">
    <location>
        <begin position="286"/>
        <end position="308"/>
    </location>
</feature>
<sequence>MKSIRMKITLTNSILLLLACIGLGTAFYIISSQALINSKSDALVTIAEQGTMIVNKALETEWESIETIAANDRISDPSIPMENKLLILKEETKRLGVVNIFVADKNGNALAPDGVTVINVRERDYFIKSIKGENAVSDPLENKADPTTMLIMYSVPIKWKGEIVGVIIKAADGNALSNITDKITFGKNGTAYMINKDGLSIANVNRDSVLMQDNMIKNAEKDSSLATMSELLKIMIKGEKGTGKYTYKNVVKYTGFAPVEGTNWMLAVSLPETEILEETNILKSTIIISIVISLVLSISIAIWVSGLISKPIIHITSTLDKMASGDFTVAISQDYLINKDETGRLARALNSMQTSVRELIKGVELEMSEVSRGVAVQALSVSDLLKEIEAVSATTQELAAGMEETAASSEEINATAVEIDQAVETIASKAQQGAIAASEISTRAGKIKENAVVSQESASKVYYSTQEKLKTAIEQSKAVDKIRVLSDTILQITAQTNLLALNAAIEAARAGEVGKGFAVVADEIKKLAEDSKSAANEIQNITGTVVTAVDNLSASAEDVLEFIDKQVLKDYDTLVVTGDQYNKDAEFIDELVTDFSATSEQLSASIQEMIKSIGQVSTAANEGAEGTTEIAEKVMTVVEKSEEVMKQSNNFKDNSDKLMKMVEKFKL</sequence>
<organism evidence="13 14">
    <name type="scientific">[Clostridium] fimetarium</name>
    <dbReference type="NCBI Taxonomy" id="99656"/>
    <lineage>
        <taxon>Bacteria</taxon>
        <taxon>Bacillati</taxon>
        <taxon>Bacillota</taxon>
        <taxon>Clostridia</taxon>
        <taxon>Lachnospirales</taxon>
        <taxon>Lachnospiraceae</taxon>
    </lineage>
</organism>
<dbReference type="PANTHER" id="PTHR32089">
    <property type="entry name" value="METHYL-ACCEPTING CHEMOTAXIS PROTEIN MCPB"/>
    <property type="match status" value="1"/>
</dbReference>
<evidence type="ECO:0000259" key="12">
    <source>
        <dbReference type="PROSITE" id="PS50885"/>
    </source>
</evidence>
<gene>
    <name evidence="13" type="ORF">SAMN05421659_10511</name>
</gene>
<name>A0A1I0PE31_9FIRM</name>
<keyword evidence="5 10" id="KW-1133">Transmembrane helix</keyword>
<proteinExistence type="inferred from homology"/>
<evidence type="ECO:0000256" key="10">
    <source>
        <dbReference type="SAM" id="Phobius"/>
    </source>
</evidence>
<evidence type="ECO:0000256" key="3">
    <source>
        <dbReference type="ARBA" id="ARBA00022500"/>
    </source>
</evidence>
<evidence type="ECO:0000256" key="7">
    <source>
        <dbReference type="ARBA" id="ARBA00023224"/>
    </source>
</evidence>
<evidence type="ECO:0000256" key="6">
    <source>
        <dbReference type="ARBA" id="ARBA00023136"/>
    </source>
</evidence>
<dbReference type="InterPro" id="IPR003660">
    <property type="entry name" value="HAMP_dom"/>
</dbReference>
<evidence type="ECO:0000313" key="14">
    <source>
        <dbReference type="Proteomes" id="UP000199701"/>
    </source>
</evidence>
<evidence type="ECO:0000256" key="9">
    <source>
        <dbReference type="PROSITE-ProRule" id="PRU00284"/>
    </source>
</evidence>
<evidence type="ECO:0000313" key="13">
    <source>
        <dbReference type="EMBL" id="SEW12478.1"/>
    </source>
</evidence>
<dbReference type="SUPFAM" id="SSF58104">
    <property type="entry name" value="Methyl-accepting chemotaxis protein (MCP) signaling domain"/>
    <property type="match status" value="1"/>
</dbReference>
<dbReference type="PRINTS" id="PR00260">
    <property type="entry name" value="CHEMTRNSDUCR"/>
</dbReference>
<dbReference type="InterPro" id="IPR004090">
    <property type="entry name" value="Chemotax_Me-accpt_rcpt"/>
</dbReference>
<comment type="similarity">
    <text evidence="8">Belongs to the methyl-accepting chemotaxis (MCP) protein family.</text>
</comment>
<keyword evidence="7 9" id="KW-0807">Transducer</keyword>
<dbReference type="Gene3D" id="3.30.450.20">
    <property type="entry name" value="PAS domain"/>
    <property type="match status" value="1"/>
</dbReference>
<dbReference type="PROSITE" id="PS51257">
    <property type="entry name" value="PROKAR_LIPOPROTEIN"/>
    <property type="match status" value="1"/>
</dbReference>
<dbReference type="OrthoDB" id="9814363at2"/>
<dbReference type="SMART" id="SM00283">
    <property type="entry name" value="MA"/>
    <property type="match status" value="1"/>
</dbReference>
<evidence type="ECO:0000256" key="1">
    <source>
        <dbReference type="ARBA" id="ARBA00004651"/>
    </source>
</evidence>
<dbReference type="CDD" id="cd12912">
    <property type="entry name" value="PDC2_MCP_like"/>
    <property type="match status" value="1"/>
</dbReference>
<dbReference type="PROSITE" id="PS50885">
    <property type="entry name" value="HAMP"/>
    <property type="match status" value="1"/>
</dbReference>
<dbReference type="EMBL" id="FOJI01000005">
    <property type="protein sequence ID" value="SEW12478.1"/>
    <property type="molecule type" value="Genomic_DNA"/>
</dbReference>
<dbReference type="SMART" id="SM00304">
    <property type="entry name" value="HAMP"/>
    <property type="match status" value="1"/>
</dbReference>